<sequence length="102" mass="11180">MRAQNLLPIHWVFVDVAVVVLALGGVALLKNVKTCGAVEDCLLCWHYTCTYWLSSLPTLSSTLGRNTIWNVFKGGYALSNSLEPPGHNRAQCLEVPPVLTLN</sequence>
<protein>
    <submittedName>
        <fullName evidence="1">Uncharacterized protein</fullName>
    </submittedName>
</protein>
<evidence type="ECO:0000313" key="2">
    <source>
        <dbReference type="Proteomes" id="UP001239111"/>
    </source>
</evidence>
<accession>A0ACC2PDY7</accession>
<comment type="caution">
    <text evidence="1">The sequence shown here is derived from an EMBL/GenBank/DDBJ whole genome shotgun (WGS) entry which is preliminary data.</text>
</comment>
<gene>
    <name evidence="1" type="ORF">QAD02_017442</name>
</gene>
<proteinExistence type="predicted"/>
<organism evidence="1 2">
    <name type="scientific">Eretmocerus hayati</name>
    <dbReference type="NCBI Taxonomy" id="131215"/>
    <lineage>
        <taxon>Eukaryota</taxon>
        <taxon>Metazoa</taxon>
        <taxon>Ecdysozoa</taxon>
        <taxon>Arthropoda</taxon>
        <taxon>Hexapoda</taxon>
        <taxon>Insecta</taxon>
        <taxon>Pterygota</taxon>
        <taxon>Neoptera</taxon>
        <taxon>Endopterygota</taxon>
        <taxon>Hymenoptera</taxon>
        <taxon>Apocrita</taxon>
        <taxon>Proctotrupomorpha</taxon>
        <taxon>Chalcidoidea</taxon>
        <taxon>Aphelinidae</taxon>
        <taxon>Aphelininae</taxon>
        <taxon>Eretmocerus</taxon>
    </lineage>
</organism>
<reference evidence="1" key="1">
    <citation type="submission" date="2023-04" db="EMBL/GenBank/DDBJ databases">
        <title>A chromosome-level genome assembly of the parasitoid wasp Eretmocerus hayati.</title>
        <authorList>
            <person name="Zhong Y."/>
            <person name="Liu S."/>
            <person name="Liu Y."/>
        </authorList>
    </citation>
    <scope>NUCLEOTIDE SEQUENCE</scope>
    <source>
        <strain evidence="1">ZJU_SS_LIU_2023</strain>
    </source>
</reference>
<keyword evidence="2" id="KW-1185">Reference proteome</keyword>
<dbReference type="Proteomes" id="UP001239111">
    <property type="component" value="Chromosome 1"/>
</dbReference>
<dbReference type="EMBL" id="CM056741">
    <property type="protein sequence ID" value="KAJ8681650.1"/>
    <property type="molecule type" value="Genomic_DNA"/>
</dbReference>
<evidence type="ECO:0000313" key="1">
    <source>
        <dbReference type="EMBL" id="KAJ8681650.1"/>
    </source>
</evidence>
<name>A0ACC2PDY7_9HYME</name>